<organism evidence="2 3">
    <name type="scientific">Nocardiopsis exhalans</name>
    <dbReference type="NCBI Taxonomy" id="163604"/>
    <lineage>
        <taxon>Bacteria</taxon>
        <taxon>Bacillati</taxon>
        <taxon>Actinomycetota</taxon>
        <taxon>Actinomycetes</taxon>
        <taxon>Streptosporangiales</taxon>
        <taxon>Nocardiopsidaceae</taxon>
        <taxon>Nocardiopsis</taxon>
    </lineage>
</organism>
<keyword evidence="1" id="KW-0732">Signal</keyword>
<reference evidence="2" key="1">
    <citation type="submission" date="2022-06" db="EMBL/GenBank/DDBJ databases">
        <authorList>
            <person name="Ping M."/>
        </authorList>
    </citation>
    <scope>NUCLEOTIDE SEQUENCE</scope>
    <source>
        <strain evidence="2">JCM11759T</strain>
    </source>
</reference>
<keyword evidence="3" id="KW-1185">Reference proteome</keyword>
<evidence type="ECO:0000313" key="2">
    <source>
        <dbReference type="EMBL" id="USY21833.1"/>
    </source>
</evidence>
<dbReference type="EMBL" id="CP099837">
    <property type="protein sequence ID" value="USY21833.1"/>
    <property type="molecule type" value="Genomic_DNA"/>
</dbReference>
<accession>A0ABY5DF59</accession>
<gene>
    <name evidence="2" type="ORF">NE857_09590</name>
</gene>
<name>A0ABY5DF59_9ACTN</name>
<dbReference type="RefSeq" id="WP_254420672.1">
    <property type="nucleotide sequence ID" value="NZ_BAAAJB010000058.1"/>
</dbReference>
<sequence>MKKSLQNSGIAVLMLALPFVTASSALAHPAPKTENLDSLGTAGSNDSISSGLIAEANAAERNESGDLLSVTWSIENSGSTQVVFNWPYGTTYMYHNPNSYSGVTVTSSDEGKRYHPLMDSEGNCLCSGNITIDSKSEIAPGEKVAYWSMFSVPTDIDEVDLEIPGFDVIEGVPIS</sequence>
<evidence type="ECO:0008006" key="4">
    <source>
        <dbReference type="Google" id="ProtNLM"/>
    </source>
</evidence>
<feature type="chain" id="PRO_5047272722" description="Next to BRCA1 central domain-containing protein" evidence="1">
    <location>
        <begin position="28"/>
        <end position="175"/>
    </location>
</feature>
<protein>
    <recommendedName>
        <fullName evidence="4">Next to BRCA1 central domain-containing protein</fullName>
    </recommendedName>
</protein>
<proteinExistence type="predicted"/>
<evidence type="ECO:0000256" key="1">
    <source>
        <dbReference type="SAM" id="SignalP"/>
    </source>
</evidence>
<feature type="signal peptide" evidence="1">
    <location>
        <begin position="1"/>
        <end position="27"/>
    </location>
</feature>
<evidence type="ECO:0000313" key="3">
    <source>
        <dbReference type="Proteomes" id="UP001055940"/>
    </source>
</evidence>
<dbReference type="Proteomes" id="UP001055940">
    <property type="component" value="Chromosome"/>
</dbReference>